<dbReference type="EMBL" id="RBIG01000001">
    <property type="protein sequence ID" value="RKQ73044.1"/>
    <property type="molecule type" value="Genomic_DNA"/>
</dbReference>
<sequence length="636" mass="66223">MIPMPTRIFGYAAAALGLALAVNAIIVAYVGVYDIAYTRALIVYASVVSVLLGCPLAAAVPKERAFLLVFAWLADIAAVAAFTVAIWYFVSAADELSTMLVSYDNTDIFIAFLGVCVLLEATRRLFGLPLFLFVIAAFLYGLFGGYLPSAIGHSGFSLAVTMEMVWYGFQGVYGTPLSIVIQVVLIFVVFGVMLEGTGASNALIKIAFALTGRTRGGVGHAAIVSSALFGSMSGSVVANVVGTGAFTIPMIIRRGFKPASAGAIEAAASTGGQIMPPVMGAAAFLMADLIGMPYLMICLAALLPALFYYGALFVAVSLEAGKAGIQPIPPAQRERIDRKTALESLMFVIPIAVIIAVLVAGRSPAMAGFCAVIAVVVSALMFNPDLRRNPSLILNAIIKGGTAGASIVVAVAAIGIILGTLNLTGIGLSFASTVAALGENNLLLALALTALTCLILGMGMPTLPAYLVIVLVMGRSLRELGIEPLAIHLFVFYFGVLSAITPPVAVAVFAAAPIANSHPVATALAALRLAFIGFVIPFVFVIEPSLLLVLDSFDLGQFLIAILALSVAILALSTAFYAYDGAALSPMHCLFRGALGLAPLAALLSDRFELEVTVASAFLLGLSMLLRQRQRRFVPG</sequence>
<dbReference type="AlphaFoldDB" id="A0A420WPT4"/>
<accession>A0A420WPT4</accession>
<feature type="transmembrane region" description="Helical" evidence="2">
    <location>
        <begin position="365"/>
        <end position="382"/>
    </location>
</feature>
<dbReference type="InterPro" id="IPR011853">
    <property type="entry name" value="TRAP_DctM-Dct_fused"/>
</dbReference>
<evidence type="ECO:0000256" key="1">
    <source>
        <dbReference type="RuleBase" id="RU369079"/>
    </source>
</evidence>
<dbReference type="Proteomes" id="UP000277424">
    <property type="component" value="Unassembled WGS sequence"/>
</dbReference>
<comment type="subcellular location">
    <subcellularLocation>
        <location evidence="1">Cell inner membrane</location>
        <topology evidence="1">Multi-pass membrane protein</topology>
    </subcellularLocation>
</comment>
<name>A0A420WPT4_9PROT</name>
<evidence type="ECO:0000259" key="3">
    <source>
        <dbReference type="Pfam" id="PF06808"/>
    </source>
</evidence>
<dbReference type="NCBIfam" id="TIGR02123">
    <property type="entry name" value="TRAP_fused"/>
    <property type="match status" value="1"/>
</dbReference>
<feature type="transmembrane region" description="Helical" evidence="2">
    <location>
        <begin position="526"/>
        <end position="550"/>
    </location>
</feature>
<evidence type="ECO:0000313" key="4">
    <source>
        <dbReference type="EMBL" id="RKQ73044.1"/>
    </source>
</evidence>
<proteinExistence type="predicted"/>
<protein>
    <submittedName>
        <fullName evidence="4">TRAP transporter 4TM/12TM fusion protein</fullName>
    </submittedName>
</protein>
<feature type="transmembrane region" description="Helical" evidence="2">
    <location>
        <begin position="557"/>
        <end position="579"/>
    </location>
</feature>
<dbReference type="PANTHER" id="PTHR43849">
    <property type="entry name" value="BLL3936 PROTEIN"/>
    <property type="match status" value="1"/>
</dbReference>
<feature type="transmembrane region" description="Helical" evidence="2">
    <location>
        <begin position="40"/>
        <end position="60"/>
    </location>
</feature>
<reference evidence="4 5" key="1">
    <citation type="submission" date="2018-10" db="EMBL/GenBank/DDBJ databases">
        <title>Comparative analysis of microorganisms from saline springs in Andes Mountain Range, Colombia.</title>
        <authorList>
            <person name="Rubin E."/>
        </authorList>
    </citation>
    <scope>NUCLEOTIDE SEQUENCE [LARGE SCALE GENOMIC DNA]</scope>
    <source>
        <strain evidence="4 5">USBA 36</strain>
    </source>
</reference>
<dbReference type="GO" id="GO:0005886">
    <property type="term" value="C:plasma membrane"/>
    <property type="evidence" value="ECO:0007669"/>
    <property type="project" value="UniProtKB-SubCell"/>
</dbReference>
<feature type="transmembrane region" description="Helical" evidence="2">
    <location>
        <begin position="608"/>
        <end position="626"/>
    </location>
</feature>
<keyword evidence="1" id="KW-1003">Cell membrane</keyword>
<feature type="transmembrane region" description="Helical" evidence="2">
    <location>
        <begin position="485"/>
        <end position="514"/>
    </location>
</feature>
<dbReference type="GO" id="GO:0022857">
    <property type="term" value="F:transmembrane transporter activity"/>
    <property type="evidence" value="ECO:0007669"/>
    <property type="project" value="UniProtKB-UniRule"/>
</dbReference>
<keyword evidence="1" id="KW-0997">Cell inner membrane</keyword>
<feature type="transmembrane region" description="Helical" evidence="2">
    <location>
        <begin position="96"/>
        <end position="119"/>
    </location>
</feature>
<feature type="transmembrane region" description="Helical" evidence="2">
    <location>
        <begin position="293"/>
        <end position="320"/>
    </location>
</feature>
<evidence type="ECO:0000256" key="2">
    <source>
        <dbReference type="SAM" id="Phobius"/>
    </source>
</evidence>
<feature type="transmembrane region" description="Helical" evidence="2">
    <location>
        <begin position="167"/>
        <end position="194"/>
    </location>
</feature>
<dbReference type="PANTHER" id="PTHR43849:SF2">
    <property type="entry name" value="BLL3936 PROTEIN"/>
    <property type="match status" value="1"/>
</dbReference>
<feature type="transmembrane region" description="Helical" evidence="2">
    <location>
        <begin position="67"/>
        <end position="90"/>
    </location>
</feature>
<feature type="transmembrane region" description="Helical" evidence="2">
    <location>
        <begin position="403"/>
        <end position="430"/>
    </location>
</feature>
<feature type="transmembrane region" description="Helical" evidence="2">
    <location>
        <begin position="341"/>
        <end position="359"/>
    </location>
</feature>
<gene>
    <name evidence="4" type="ORF">BCL74_0815</name>
</gene>
<comment type="caution">
    <text evidence="4">The sequence shown here is derived from an EMBL/GenBank/DDBJ whole genome shotgun (WGS) entry which is preliminary data.</text>
</comment>
<feature type="transmembrane region" description="Helical" evidence="2">
    <location>
        <begin position="442"/>
        <end position="473"/>
    </location>
</feature>
<keyword evidence="2" id="KW-0472">Membrane</keyword>
<dbReference type="InterPro" id="IPR010656">
    <property type="entry name" value="DctM"/>
</dbReference>
<keyword evidence="2" id="KW-1133">Transmembrane helix</keyword>
<dbReference type="Pfam" id="PF06808">
    <property type="entry name" value="DctM"/>
    <property type="match status" value="1"/>
</dbReference>
<dbReference type="OrthoDB" id="9759894at2"/>
<comment type="function">
    <text evidence="1">Part of the tripartite ATP-independent periplasmic (TRAP) transport system.</text>
</comment>
<keyword evidence="2" id="KW-0812">Transmembrane</keyword>
<feature type="transmembrane region" description="Helical" evidence="2">
    <location>
        <begin position="206"/>
        <end position="229"/>
    </location>
</feature>
<keyword evidence="1" id="KW-0813">Transport</keyword>
<feature type="domain" description="TRAP C4-dicarboxylate transport system permease DctM subunit" evidence="3">
    <location>
        <begin position="114"/>
        <end position="550"/>
    </location>
</feature>
<organism evidence="4 5">
    <name type="scientific">Oceanibaculum indicum</name>
    <dbReference type="NCBI Taxonomy" id="526216"/>
    <lineage>
        <taxon>Bacteria</taxon>
        <taxon>Pseudomonadati</taxon>
        <taxon>Pseudomonadota</taxon>
        <taxon>Alphaproteobacteria</taxon>
        <taxon>Rhodospirillales</taxon>
        <taxon>Oceanibaculaceae</taxon>
        <taxon>Oceanibaculum</taxon>
    </lineage>
</organism>
<evidence type="ECO:0000313" key="5">
    <source>
        <dbReference type="Proteomes" id="UP000277424"/>
    </source>
</evidence>
<feature type="transmembrane region" description="Helical" evidence="2">
    <location>
        <begin position="126"/>
        <end position="147"/>
    </location>
</feature>